<dbReference type="PaxDb" id="2850-Phatr45522"/>
<evidence type="ECO:0000256" key="1">
    <source>
        <dbReference type="SAM" id="MobiDB-lite"/>
    </source>
</evidence>
<reference evidence="2 3" key="1">
    <citation type="journal article" date="2008" name="Nature">
        <title>The Phaeodactylum genome reveals the evolutionary history of diatom genomes.</title>
        <authorList>
            <person name="Bowler C."/>
            <person name="Allen A.E."/>
            <person name="Badger J.H."/>
            <person name="Grimwood J."/>
            <person name="Jabbari K."/>
            <person name="Kuo A."/>
            <person name="Maheswari U."/>
            <person name="Martens C."/>
            <person name="Maumus F."/>
            <person name="Otillar R.P."/>
            <person name="Rayko E."/>
            <person name="Salamov A."/>
            <person name="Vandepoele K."/>
            <person name="Beszteri B."/>
            <person name="Gruber A."/>
            <person name="Heijde M."/>
            <person name="Katinka M."/>
            <person name="Mock T."/>
            <person name="Valentin K."/>
            <person name="Verret F."/>
            <person name="Berges J.A."/>
            <person name="Brownlee C."/>
            <person name="Cadoret J.P."/>
            <person name="Chiovitti A."/>
            <person name="Choi C.J."/>
            <person name="Coesel S."/>
            <person name="De Martino A."/>
            <person name="Detter J.C."/>
            <person name="Durkin C."/>
            <person name="Falciatore A."/>
            <person name="Fournet J."/>
            <person name="Haruta M."/>
            <person name="Huysman M.J."/>
            <person name="Jenkins B.D."/>
            <person name="Jiroutova K."/>
            <person name="Jorgensen R.E."/>
            <person name="Joubert Y."/>
            <person name="Kaplan A."/>
            <person name="Kroger N."/>
            <person name="Kroth P.G."/>
            <person name="La Roche J."/>
            <person name="Lindquist E."/>
            <person name="Lommer M."/>
            <person name="Martin-Jezequel V."/>
            <person name="Lopez P.J."/>
            <person name="Lucas S."/>
            <person name="Mangogna M."/>
            <person name="McGinnis K."/>
            <person name="Medlin L.K."/>
            <person name="Montsant A."/>
            <person name="Oudot-Le Secq M.P."/>
            <person name="Napoli C."/>
            <person name="Obornik M."/>
            <person name="Parker M.S."/>
            <person name="Petit J.L."/>
            <person name="Porcel B.M."/>
            <person name="Poulsen N."/>
            <person name="Robison M."/>
            <person name="Rychlewski L."/>
            <person name="Rynearson T.A."/>
            <person name="Schmutz J."/>
            <person name="Shapiro H."/>
            <person name="Siaut M."/>
            <person name="Stanley M."/>
            <person name="Sussman M.R."/>
            <person name="Taylor A.R."/>
            <person name="Vardi A."/>
            <person name="von Dassow P."/>
            <person name="Vyverman W."/>
            <person name="Willis A."/>
            <person name="Wyrwicz L.S."/>
            <person name="Rokhsar D.S."/>
            <person name="Weissenbach J."/>
            <person name="Armbrust E.V."/>
            <person name="Green B.R."/>
            <person name="Van de Peer Y."/>
            <person name="Grigoriev I.V."/>
        </authorList>
    </citation>
    <scope>NUCLEOTIDE SEQUENCE [LARGE SCALE GENOMIC DNA]</scope>
    <source>
        <strain evidence="2 3">CCAP 1055/1</strain>
    </source>
</reference>
<dbReference type="InterPro" id="IPR032710">
    <property type="entry name" value="NTF2-like_dom_sf"/>
</dbReference>
<feature type="compositionally biased region" description="Low complexity" evidence="1">
    <location>
        <begin position="58"/>
        <end position="77"/>
    </location>
</feature>
<dbReference type="OMA" id="CGFAWTW"/>
<evidence type="ECO:0000313" key="3">
    <source>
        <dbReference type="Proteomes" id="UP000000759"/>
    </source>
</evidence>
<protein>
    <recommendedName>
        <fullName evidence="4">SnoaL-like domain-containing protein</fullName>
    </recommendedName>
</protein>
<dbReference type="EMBL" id="CM000610">
    <property type="protein sequence ID" value="EEC48631.1"/>
    <property type="molecule type" value="Genomic_DNA"/>
</dbReference>
<gene>
    <name evidence="2" type="ORF">PHATRDRAFT_45522</name>
</gene>
<dbReference type="Gene3D" id="3.10.450.50">
    <property type="match status" value="2"/>
</dbReference>
<dbReference type="Proteomes" id="UP000000759">
    <property type="component" value="Chromosome 7"/>
</dbReference>
<dbReference type="SUPFAM" id="SSF54427">
    <property type="entry name" value="NTF2-like"/>
    <property type="match status" value="2"/>
</dbReference>
<reference evidence="3" key="2">
    <citation type="submission" date="2008-08" db="EMBL/GenBank/DDBJ databases">
        <authorList>
            <consortium name="Diatom Consortium"/>
            <person name="Grigoriev I."/>
            <person name="Grimwood J."/>
            <person name="Kuo A."/>
            <person name="Otillar R.P."/>
            <person name="Salamov A."/>
            <person name="Detter J.C."/>
            <person name="Lindquist E."/>
            <person name="Shapiro H."/>
            <person name="Lucas S."/>
            <person name="Glavina del Rio T."/>
            <person name="Pitluck S."/>
            <person name="Rokhsar D."/>
            <person name="Bowler C."/>
        </authorList>
    </citation>
    <scope>GENOME REANNOTATION</scope>
    <source>
        <strain evidence="3">CCAP 1055/1</strain>
    </source>
</reference>
<dbReference type="GeneID" id="7200600"/>
<feature type="region of interest" description="Disordered" evidence="1">
    <location>
        <begin position="58"/>
        <end position="78"/>
    </location>
</feature>
<dbReference type="InParanoid" id="B7FXZ1"/>
<dbReference type="RefSeq" id="XP_002179645.1">
    <property type="nucleotide sequence ID" value="XM_002179609.1"/>
</dbReference>
<dbReference type="AlphaFoldDB" id="B7FXZ1"/>
<dbReference type="PANTHER" id="PTHR33698:SF3">
    <property type="entry name" value="OS09G0266000 PROTEIN"/>
    <property type="match status" value="1"/>
</dbReference>
<dbReference type="PANTHER" id="PTHR33698">
    <property type="entry name" value="NUCLEAR TRANSPORT FACTOR 2 (NTF2)-LIKE PROTEIN"/>
    <property type="match status" value="1"/>
</dbReference>
<dbReference type="eggNOG" id="ENOG502S4BR">
    <property type="taxonomic scope" value="Eukaryota"/>
</dbReference>
<evidence type="ECO:0008006" key="4">
    <source>
        <dbReference type="Google" id="ProtNLM"/>
    </source>
</evidence>
<organism evidence="2 3">
    <name type="scientific">Phaeodactylum tricornutum (strain CCAP 1055/1)</name>
    <dbReference type="NCBI Taxonomy" id="556484"/>
    <lineage>
        <taxon>Eukaryota</taxon>
        <taxon>Sar</taxon>
        <taxon>Stramenopiles</taxon>
        <taxon>Ochrophyta</taxon>
        <taxon>Bacillariophyta</taxon>
        <taxon>Bacillariophyceae</taxon>
        <taxon>Bacillariophycidae</taxon>
        <taxon>Naviculales</taxon>
        <taxon>Phaeodactylaceae</taxon>
        <taxon>Phaeodactylum</taxon>
    </lineage>
</organism>
<evidence type="ECO:0000313" key="2">
    <source>
        <dbReference type="EMBL" id="EEC48631.1"/>
    </source>
</evidence>
<accession>B7FXZ1</accession>
<proteinExistence type="predicted"/>
<dbReference type="OrthoDB" id="201750at2759"/>
<dbReference type="KEGG" id="pti:PHATRDRAFT_45522"/>
<name>B7FXZ1_PHATC</name>
<sequence length="378" mass="41572">MAEREANRLDCEPTYQTSAMRDLKTLAQISVLAASVVTGLSFSPLSKSKATFPGVLSPKSSASSLSATTPTSPSAKAFTTKRARDLMQSLVEEDKCYVTEAGARAFAEVCAPDVLIEDRFFPQPYTGKTNAAAYIMERVAQRKGKGEVRIDRISDGDIACGFAWTWTCGQEEGLRGTTFVELNENGQIKYIQEIPEPLFKPGNLTKELLRAVTQGAEPKPTVSFEKKAPTAANEVAKYLYVDLQNAEPEAGTAELMRFLADDILYRDFNFQNPLTSPAEVKAFVDDFSFPGIEFRPLRFDDGDLSTCFTWEVVLDDAPDTVKGMSFYELDPETRKIVYVRDVPESAIKPPILGKLARDFRPGLGVFRGVPLGSRPGGK</sequence>
<dbReference type="HOGENOM" id="CLU_742913_0_0_1"/>
<keyword evidence="3" id="KW-1185">Reference proteome</keyword>